<dbReference type="Proteomes" id="UP000198901">
    <property type="component" value="Unassembled WGS sequence"/>
</dbReference>
<evidence type="ECO:0000313" key="2">
    <source>
        <dbReference type="Proteomes" id="UP000198901"/>
    </source>
</evidence>
<dbReference type="PROSITE" id="PS51257">
    <property type="entry name" value="PROKAR_LIPOPROTEIN"/>
    <property type="match status" value="1"/>
</dbReference>
<keyword evidence="2" id="KW-1185">Reference proteome</keyword>
<sequence>MKTLLIWGISLLTVASCQRQTYAHFETDLTAPNGEVLATSQKELNERISDFHERRTHEALPCRVKKIDYQPVRSGYVAVITYLTSVNTTGQLVMGTAPTGLSADMVATPNGITAHHPWKIGGESVRFDAKANQVIARGNSLAEW</sequence>
<dbReference type="STRING" id="563176.SAMN04488090_0362"/>
<proteinExistence type="predicted"/>
<evidence type="ECO:0000313" key="1">
    <source>
        <dbReference type="EMBL" id="SDL21031.1"/>
    </source>
</evidence>
<dbReference type="AlphaFoldDB" id="A0A1G9I724"/>
<protein>
    <submittedName>
        <fullName evidence="1">Uncharacterized protein</fullName>
    </submittedName>
</protein>
<dbReference type="RefSeq" id="WP_093196916.1">
    <property type="nucleotide sequence ID" value="NZ_FNGS01000001.1"/>
</dbReference>
<gene>
    <name evidence="1" type="ORF">SAMN04488090_0362</name>
</gene>
<organism evidence="1 2">
    <name type="scientific">Siphonobacter aquaeclarae</name>
    <dbReference type="NCBI Taxonomy" id="563176"/>
    <lineage>
        <taxon>Bacteria</taxon>
        <taxon>Pseudomonadati</taxon>
        <taxon>Bacteroidota</taxon>
        <taxon>Cytophagia</taxon>
        <taxon>Cytophagales</taxon>
        <taxon>Cytophagaceae</taxon>
        <taxon>Siphonobacter</taxon>
    </lineage>
</organism>
<name>A0A1G9I724_9BACT</name>
<accession>A0A1G9I724</accession>
<dbReference type="EMBL" id="FNGS01000001">
    <property type="protein sequence ID" value="SDL21031.1"/>
    <property type="molecule type" value="Genomic_DNA"/>
</dbReference>
<reference evidence="1 2" key="1">
    <citation type="submission" date="2016-10" db="EMBL/GenBank/DDBJ databases">
        <authorList>
            <person name="de Groot N.N."/>
        </authorList>
    </citation>
    <scope>NUCLEOTIDE SEQUENCE [LARGE SCALE GENOMIC DNA]</scope>
    <source>
        <strain evidence="1 2">DSM 21668</strain>
    </source>
</reference>